<dbReference type="Proteomes" id="UP000320055">
    <property type="component" value="Unassembled WGS sequence"/>
</dbReference>
<evidence type="ECO:0008006" key="3">
    <source>
        <dbReference type="Google" id="ProtNLM"/>
    </source>
</evidence>
<sequence length="144" mass="15741">MMQCVNYREKIKMFSKQQDFFGILKVYSEKLTLGLAAIAIAILAWANLLFHVNIDAHASTINSISPVIAIKGVGDQIEGKVEKDIGTVQRKVGEVTGQTEGALKQAKGEVKQGIGTTKNKLDNAQDEVEDKSENFIDSVKGIFD</sequence>
<dbReference type="Gene3D" id="1.10.1470.10">
    <property type="entry name" value="YjbJ"/>
    <property type="match status" value="1"/>
</dbReference>
<name>A0A563VK44_9CYAN</name>
<evidence type="ECO:0000313" key="2">
    <source>
        <dbReference type="Proteomes" id="UP000320055"/>
    </source>
</evidence>
<accession>A0A563VK44</accession>
<gene>
    <name evidence="1" type="ORF">H1P_1220019</name>
</gene>
<proteinExistence type="predicted"/>
<evidence type="ECO:0000313" key="1">
    <source>
        <dbReference type="EMBL" id="VEP11850.1"/>
    </source>
</evidence>
<dbReference type="AlphaFoldDB" id="A0A563VK44"/>
<dbReference type="InterPro" id="IPR036629">
    <property type="entry name" value="YjbJ_sf"/>
</dbReference>
<reference evidence="1 2" key="1">
    <citation type="submission" date="2019-01" db="EMBL/GenBank/DDBJ databases">
        <authorList>
            <person name="Brito A."/>
        </authorList>
    </citation>
    <scope>NUCLEOTIDE SEQUENCE [LARGE SCALE GENOMIC DNA]</scope>
    <source>
        <strain evidence="1">1</strain>
    </source>
</reference>
<dbReference type="EMBL" id="CAACVJ010000027">
    <property type="protein sequence ID" value="VEP11850.1"/>
    <property type="molecule type" value="Genomic_DNA"/>
</dbReference>
<keyword evidence="2" id="KW-1185">Reference proteome</keyword>
<organism evidence="1 2">
    <name type="scientific">Hyella patelloides LEGE 07179</name>
    <dbReference type="NCBI Taxonomy" id="945734"/>
    <lineage>
        <taxon>Bacteria</taxon>
        <taxon>Bacillati</taxon>
        <taxon>Cyanobacteriota</taxon>
        <taxon>Cyanophyceae</taxon>
        <taxon>Pleurocapsales</taxon>
        <taxon>Hyellaceae</taxon>
        <taxon>Hyella</taxon>
    </lineage>
</organism>
<protein>
    <recommendedName>
        <fullName evidence="3">CsbD-like domain-containing protein</fullName>
    </recommendedName>
</protein>
<dbReference type="SUPFAM" id="SSF69047">
    <property type="entry name" value="Hypothetical protein YjbJ"/>
    <property type="match status" value="1"/>
</dbReference>